<gene>
    <name evidence="3" type="primary">pgsB</name>
    <name evidence="3" type="ORF">CR194_17645</name>
</gene>
<feature type="region of interest" description="Disordered" evidence="1">
    <location>
        <begin position="398"/>
        <end position="423"/>
    </location>
</feature>
<keyword evidence="4" id="KW-1185">Reference proteome</keyword>
<feature type="compositionally biased region" description="Basic and acidic residues" evidence="1">
    <location>
        <begin position="398"/>
        <end position="416"/>
    </location>
</feature>
<evidence type="ECO:0000259" key="2">
    <source>
        <dbReference type="Pfam" id="PF08245"/>
    </source>
</evidence>
<evidence type="ECO:0000313" key="3">
    <source>
        <dbReference type="EMBL" id="PYZ92020.1"/>
    </source>
</evidence>
<dbReference type="NCBIfam" id="TIGR04012">
    <property type="entry name" value="poly_gGlu_PgsB"/>
    <property type="match status" value="1"/>
</dbReference>
<dbReference type="AlphaFoldDB" id="A0A323TAF2"/>
<sequence>MNELMYLSFFAAIVLYIGIRERSMLERNIKRIPSKILVNGVRGKSTVTRLIMGIVKENKQRVAGKTTGTSPRLFYWDKEDEEPITRSLQGANISEQKMMAKKVARRNVDTFVTECMAVNPEYQDIFQERFVQANITIITNVMEDHLDVMGPTVDQIAEAFGRTIPHNGYLVIPPTTYQRYFKKIADRRGTKIVVADASQIEESYLTQFPFMMFAENAAIGLAVADILGIDKDVALKGMLNAPVDPGAMRVHQFGKQKAPSFFFNGFAANDATSTINIWNKIQEQDYPSDNKVVIMNCRDDRVDRTIQFAEDVLPKLNMDTLILVGKGVSPIVKAYENGQLRVNNLVNLEKQSTDKVMEKINQLPRNSVIYGIGNIHGGGEELAHAIEQLELEESIHLTDYESQETPRRVSSKEKQKAYAQSPS</sequence>
<dbReference type="GO" id="GO:0016881">
    <property type="term" value="F:acid-amino acid ligase activity"/>
    <property type="evidence" value="ECO:0007669"/>
    <property type="project" value="InterPro"/>
</dbReference>
<evidence type="ECO:0000313" key="4">
    <source>
        <dbReference type="Proteomes" id="UP000248214"/>
    </source>
</evidence>
<dbReference type="EMBL" id="PDOD01000005">
    <property type="protein sequence ID" value="PYZ92020.1"/>
    <property type="molecule type" value="Genomic_DNA"/>
</dbReference>
<name>A0A323TAF2_9BACI</name>
<dbReference type="PANTHER" id="PTHR43445">
    <property type="entry name" value="UDP-N-ACETYLMURAMATE--L-ALANINE LIGASE-RELATED"/>
    <property type="match status" value="1"/>
</dbReference>
<dbReference type="Gene3D" id="3.40.1190.10">
    <property type="entry name" value="Mur-like, catalytic domain"/>
    <property type="match status" value="1"/>
</dbReference>
<dbReference type="Proteomes" id="UP000248214">
    <property type="component" value="Unassembled WGS sequence"/>
</dbReference>
<dbReference type="InterPro" id="IPR036565">
    <property type="entry name" value="Mur-like_cat_sf"/>
</dbReference>
<dbReference type="InterPro" id="IPR050061">
    <property type="entry name" value="MurCDEF_pg_biosynth"/>
</dbReference>
<dbReference type="InterPro" id="IPR013221">
    <property type="entry name" value="Mur_ligase_cen"/>
</dbReference>
<dbReference type="PRINTS" id="PR01758">
    <property type="entry name" value="CAPSULEPROTB"/>
</dbReference>
<dbReference type="GO" id="GO:0016020">
    <property type="term" value="C:membrane"/>
    <property type="evidence" value="ECO:0007669"/>
    <property type="project" value="InterPro"/>
</dbReference>
<feature type="domain" description="Mur ligase central" evidence="2">
    <location>
        <begin position="39"/>
        <end position="196"/>
    </location>
</feature>
<dbReference type="InterPro" id="IPR008337">
    <property type="entry name" value="Capsule_biosynth_CapB"/>
</dbReference>
<dbReference type="GO" id="GO:0045227">
    <property type="term" value="P:capsule polysaccharide biosynthetic process"/>
    <property type="evidence" value="ECO:0007669"/>
    <property type="project" value="InterPro"/>
</dbReference>
<proteinExistence type="predicted"/>
<dbReference type="GO" id="GO:0005524">
    <property type="term" value="F:ATP binding"/>
    <property type="evidence" value="ECO:0007669"/>
    <property type="project" value="InterPro"/>
</dbReference>
<evidence type="ECO:0000256" key="1">
    <source>
        <dbReference type="SAM" id="MobiDB-lite"/>
    </source>
</evidence>
<dbReference type="PANTHER" id="PTHR43445:SF1">
    <property type="entry name" value="PGA SYNTHASE CAPB"/>
    <property type="match status" value="1"/>
</dbReference>
<comment type="caution">
    <text evidence="3">The sequence shown here is derived from an EMBL/GenBank/DDBJ whole genome shotgun (WGS) entry which is preliminary data.</text>
</comment>
<dbReference type="Pfam" id="PF08245">
    <property type="entry name" value="Mur_ligase_M"/>
    <property type="match status" value="1"/>
</dbReference>
<organism evidence="3 4">
    <name type="scientific">Salipaludibacillus keqinensis</name>
    <dbReference type="NCBI Taxonomy" id="2045207"/>
    <lineage>
        <taxon>Bacteria</taxon>
        <taxon>Bacillati</taxon>
        <taxon>Bacillota</taxon>
        <taxon>Bacilli</taxon>
        <taxon>Bacillales</taxon>
        <taxon>Bacillaceae</taxon>
    </lineage>
</organism>
<dbReference type="OrthoDB" id="2884at2"/>
<dbReference type="SUPFAM" id="SSF53623">
    <property type="entry name" value="MurD-like peptide ligases, catalytic domain"/>
    <property type="match status" value="1"/>
</dbReference>
<protein>
    <submittedName>
        <fullName evidence="3">Poly-gamma-glutamate synthase PgsB</fullName>
    </submittedName>
</protein>
<accession>A0A323TAF2</accession>
<reference evidence="3 4" key="1">
    <citation type="submission" date="2017-10" db="EMBL/GenBank/DDBJ databases">
        <title>Bacillus sp. nov., a halophilic bacterium isolated from a Keqin Lake.</title>
        <authorList>
            <person name="Wang H."/>
        </authorList>
    </citation>
    <scope>NUCLEOTIDE SEQUENCE [LARGE SCALE GENOMIC DNA]</scope>
    <source>
        <strain evidence="3 4">KQ-12</strain>
    </source>
</reference>